<accession>X6N5R3</accession>
<proteinExistence type="predicted"/>
<gene>
    <name evidence="1" type="ORF">RFI_16115</name>
</gene>
<evidence type="ECO:0000313" key="1">
    <source>
        <dbReference type="EMBL" id="ETO21089.1"/>
    </source>
</evidence>
<dbReference type="Proteomes" id="UP000023152">
    <property type="component" value="Unassembled WGS sequence"/>
</dbReference>
<protein>
    <submittedName>
        <fullName evidence="1">Uncharacterized protein</fullName>
    </submittedName>
</protein>
<evidence type="ECO:0000313" key="2">
    <source>
        <dbReference type="Proteomes" id="UP000023152"/>
    </source>
</evidence>
<keyword evidence="2" id="KW-1185">Reference proteome</keyword>
<organism evidence="1 2">
    <name type="scientific">Reticulomyxa filosa</name>
    <dbReference type="NCBI Taxonomy" id="46433"/>
    <lineage>
        <taxon>Eukaryota</taxon>
        <taxon>Sar</taxon>
        <taxon>Rhizaria</taxon>
        <taxon>Retaria</taxon>
        <taxon>Foraminifera</taxon>
        <taxon>Monothalamids</taxon>
        <taxon>Reticulomyxidae</taxon>
        <taxon>Reticulomyxa</taxon>
    </lineage>
</organism>
<name>X6N5R3_RETFI</name>
<dbReference type="AlphaFoldDB" id="X6N5R3"/>
<feature type="non-terminal residue" evidence="1">
    <location>
        <position position="207"/>
    </location>
</feature>
<dbReference type="EMBL" id="ASPP01011944">
    <property type="protein sequence ID" value="ETO21089.1"/>
    <property type="molecule type" value="Genomic_DNA"/>
</dbReference>
<sequence length="207" mass="24124">MVFPQWCEILEQKHPCTNTCNVISKEEKIRTLNLSTLKVSCGRARLYCVQIERFTNNLFTLEILLTCLTVLLSSLQANPYLLRQIVEQKVDENDPILKTAFAIAHNMRASLLVSVLFDIVSYVNLFVIVLDLCHGLYLWYNIKQSLLYVHQYFNNTPDQNVLKNILLSLYIYPLCSYGHSRYHWWNGYQGSSLLSQTLLELKEVQKQ</sequence>
<reference evidence="1 2" key="1">
    <citation type="journal article" date="2013" name="Curr. Biol.">
        <title>The Genome of the Foraminiferan Reticulomyxa filosa.</title>
        <authorList>
            <person name="Glockner G."/>
            <person name="Hulsmann N."/>
            <person name="Schleicher M."/>
            <person name="Noegel A.A."/>
            <person name="Eichinger L."/>
            <person name="Gallinger C."/>
            <person name="Pawlowski J."/>
            <person name="Sierra R."/>
            <person name="Euteneuer U."/>
            <person name="Pillet L."/>
            <person name="Moustafa A."/>
            <person name="Platzer M."/>
            <person name="Groth M."/>
            <person name="Szafranski K."/>
            <person name="Schliwa M."/>
        </authorList>
    </citation>
    <scope>NUCLEOTIDE SEQUENCE [LARGE SCALE GENOMIC DNA]</scope>
</reference>
<comment type="caution">
    <text evidence="1">The sequence shown here is derived from an EMBL/GenBank/DDBJ whole genome shotgun (WGS) entry which is preliminary data.</text>
</comment>